<evidence type="ECO:0000256" key="9">
    <source>
        <dbReference type="PIRSR" id="PIRSR605076-1"/>
    </source>
</evidence>
<evidence type="ECO:0000256" key="1">
    <source>
        <dbReference type="ARBA" id="ARBA00004606"/>
    </source>
</evidence>
<dbReference type="PANTHER" id="PTHR10462:SF55">
    <property type="entry name" value="HISTO-BLOOD GROUP ABO SYSTEM TRANSFERASE 1"/>
    <property type="match status" value="1"/>
</dbReference>
<keyword evidence="11" id="KW-0479">Metal-binding</keyword>
<evidence type="ECO:0000256" key="5">
    <source>
        <dbReference type="ARBA" id="ARBA00022692"/>
    </source>
</evidence>
<keyword evidence="3" id="KW-0328">Glycosyltransferase</keyword>
<evidence type="ECO:0000256" key="10">
    <source>
        <dbReference type="PIRSR" id="PIRSR605076-2"/>
    </source>
</evidence>
<keyword evidence="4" id="KW-0808">Transferase</keyword>
<evidence type="ECO:0000313" key="13">
    <source>
        <dbReference type="Proteomes" id="UP000472269"/>
    </source>
</evidence>
<dbReference type="Pfam" id="PF03414">
    <property type="entry name" value="Glyco_transf_6"/>
    <property type="match status" value="1"/>
</dbReference>
<proteinExistence type="inferred from homology"/>
<dbReference type="PANTHER" id="PTHR10462">
    <property type="entry name" value="GLYCOSYLTRANSFERASE-RELATED"/>
    <property type="match status" value="1"/>
</dbReference>
<dbReference type="GO" id="GO:0016020">
    <property type="term" value="C:membrane"/>
    <property type="evidence" value="ECO:0007669"/>
    <property type="project" value="UniProtKB-SubCell"/>
</dbReference>
<dbReference type="InterPro" id="IPR029044">
    <property type="entry name" value="Nucleotide-diphossugar_trans"/>
</dbReference>
<feature type="binding site" evidence="10">
    <location>
        <position position="271"/>
    </location>
    <ligand>
        <name>an alpha-L-fucosyl-(1-&gt;2)-beta-D-galactosyl derivative</name>
        <dbReference type="ChEBI" id="CHEBI:140327"/>
    </ligand>
</feature>
<comment type="cofactor">
    <cofactor evidence="11">
        <name>Mn(2+)</name>
        <dbReference type="ChEBI" id="CHEBI:29035"/>
    </cofactor>
    <text evidence="11">Binds 1 Mn(2+) ion per subunit.</text>
</comment>
<dbReference type="GO" id="GO:0031982">
    <property type="term" value="C:vesicle"/>
    <property type="evidence" value="ECO:0007669"/>
    <property type="project" value="TreeGrafter"/>
</dbReference>
<reference evidence="12" key="2">
    <citation type="submission" date="2025-09" db="UniProtKB">
        <authorList>
            <consortium name="Ensembl"/>
        </authorList>
    </citation>
    <scope>IDENTIFICATION</scope>
</reference>
<evidence type="ECO:0000256" key="8">
    <source>
        <dbReference type="ARBA" id="ARBA00023136"/>
    </source>
</evidence>
<name>A0A663MV95_ATHCN</name>
<dbReference type="SUPFAM" id="SSF53448">
    <property type="entry name" value="Nucleotide-diphospho-sugar transferases"/>
    <property type="match status" value="1"/>
</dbReference>
<feature type="binding site" evidence="10">
    <location>
        <position position="294"/>
    </location>
    <ligand>
        <name>an alpha-L-fucosyl-(1-&gt;2)-beta-D-galactosyl derivative</name>
        <dbReference type="ChEBI" id="CHEBI:140327"/>
    </ligand>
</feature>
<sequence length="351" mass="40994">MLVSWISHTQMSALRILEVDICAEEICVCLYEFYGPFKDYLHSHIPCRRRDVLVLTPWLAPIVWEGTFNRDILNAQYMQKKLVTGVVTFAVKKYVQFIEGFMSSANKYFLAGHQVIFYLFTDNPEQISHIQMAPENRLFVIPVQNHSQWQDISMSRMDIISRYIRSQFQYEVNYLYSIDIDVQLFEHIGVEIIDALVATISSWQYNARRESKSYETRPESQAAIPEGEGDFYYTASFYGGSVAEVYKLTTACFKGVMKDRENGIEARWHDESHLNKYLLYHKPTRLLSPEYYWDEELRRPPMISMLISLFTHPCFVVMIRLSSVLRTPGSLGSTMWDMSCHVLLPLDFTVI</sequence>
<keyword evidence="5" id="KW-0812">Transmembrane</keyword>
<feature type="binding site" evidence="11">
    <location>
        <position position="179"/>
    </location>
    <ligand>
        <name>Mn(2+)</name>
        <dbReference type="ChEBI" id="CHEBI:29035"/>
    </ligand>
</feature>
<evidence type="ECO:0000313" key="12">
    <source>
        <dbReference type="Ensembl" id="ENSACUP00000016490.1"/>
    </source>
</evidence>
<keyword evidence="11" id="KW-0464">Manganese</keyword>
<dbReference type="Proteomes" id="UP000472269">
    <property type="component" value="Unplaced"/>
</dbReference>
<dbReference type="GO" id="GO:0016758">
    <property type="term" value="F:hexosyltransferase activity"/>
    <property type="evidence" value="ECO:0007669"/>
    <property type="project" value="InterPro"/>
</dbReference>
<evidence type="ECO:0000256" key="4">
    <source>
        <dbReference type="ARBA" id="ARBA00022679"/>
    </source>
</evidence>
<dbReference type="FunFam" id="3.90.550.10:FF:000022">
    <property type="entry name" value="Histo-blood group ABO system transferase"/>
    <property type="match status" value="1"/>
</dbReference>
<feature type="binding site" evidence="10">
    <location>
        <position position="94"/>
    </location>
    <ligand>
        <name>UDP-N-acetyl-alpha-D-galactosamine</name>
        <dbReference type="ChEBI" id="CHEBI:67138"/>
    </ligand>
</feature>
<keyword evidence="13" id="KW-1185">Reference proteome</keyword>
<feature type="binding site" evidence="10">
    <location>
        <begin position="179"/>
        <end position="181"/>
    </location>
    <ligand>
        <name>UDP-N-acetyl-alpha-D-galactosamine</name>
        <dbReference type="ChEBI" id="CHEBI:67138"/>
    </ligand>
</feature>
<keyword evidence="8" id="KW-0472">Membrane</keyword>
<comment type="similarity">
    <text evidence="2">Belongs to the glycosyltransferase 6 family.</text>
</comment>
<dbReference type="Gene3D" id="3.90.550.10">
    <property type="entry name" value="Spore Coat Polysaccharide Biosynthesis Protein SpsA, Chain A"/>
    <property type="match status" value="1"/>
</dbReference>
<evidence type="ECO:0008006" key="14">
    <source>
        <dbReference type="Google" id="ProtNLM"/>
    </source>
</evidence>
<feature type="binding site" evidence="11">
    <location>
        <position position="181"/>
    </location>
    <ligand>
        <name>Mn(2+)</name>
        <dbReference type="ChEBI" id="CHEBI:29035"/>
    </ligand>
</feature>
<dbReference type="GO" id="GO:0005975">
    <property type="term" value="P:carbohydrate metabolic process"/>
    <property type="evidence" value="ECO:0007669"/>
    <property type="project" value="InterPro"/>
</dbReference>
<dbReference type="AlphaFoldDB" id="A0A663MV95"/>
<comment type="subcellular location">
    <subcellularLocation>
        <location evidence="1">Membrane</location>
        <topology evidence="1">Single-pass type II membrane protein</topology>
    </subcellularLocation>
</comment>
<dbReference type="OMA" id="HEVDYLY"/>
<feature type="active site" description="Nucleophile" evidence="9">
    <location>
        <position position="271"/>
    </location>
</feature>
<organism evidence="12 13">
    <name type="scientific">Athene cunicularia</name>
    <name type="common">Burrowing owl</name>
    <name type="synonym">Speotyto cunicularia</name>
    <dbReference type="NCBI Taxonomy" id="194338"/>
    <lineage>
        <taxon>Eukaryota</taxon>
        <taxon>Metazoa</taxon>
        <taxon>Chordata</taxon>
        <taxon>Craniata</taxon>
        <taxon>Vertebrata</taxon>
        <taxon>Euteleostomi</taxon>
        <taxon>Archelosauria</taxon>
        <taxon>Archosauria</taxon>
        <taxon>Dinosauria</taxon>
        <taxon>Saurischia</taxon>
        <taxon>Theropoda</taxon>
        <taxon>Coelurosauria</taxon>
        <taxon>Aves</taxon>
        <taxon>Neognathae</taxon>
        <taxon>Neoaves</taxon>
        <taxon>Telluraves</taxon>
        <taxon>Strigiformes</taxon>
        <taxon>Strigidae</taxon>
        <taxon>Athene</taxon>
    </lineage>
</organism>
<keyword evidence="7" id="KW-1133">Transmembrane helix</keyword>
<dbReference type="GO" id="GO:0005794">
    <property type="term" value="C:Golgi apparatus"/>
    <property type="evidence" value="ECO:0007669"/>
    <property type="project" value="TreeGrafter"/>
</dbReference>
<evidence type="ECO:0000256" key="3">
    <source>
        <dbReference type="ARBA" id="ARBA00022676"/>
    </source>
</evidence>
<dbReference type="Ensembl" id="ENSACUT00000017580.1">
    <property type="protein sequence ID" value="ENSACUP00000016490.1"/>
    <property type="gene ID" value="ENSACUG00000011056.1"/>
</dbReference>
<evidence type="ECO:0000256" key="11">
    <source>
        <dbReference type="PIRSR" id="PIRSR605076-3"/>
    </source>
</evidence>
<keyword evidence="6" id="KW-0735">Signal-anchor</keyword>
<accession>A0A663MV95</accession>
<evidence type="ECO:0000256" key="6">
    <source>
        <dbReference type="ARBA" id="ARBA00022968"/>
    </source>
</evidence>
<dbReference type="InterPro" id="IPR005076">
    <property type="entry name" value="Glyco_trans_6"/>
</dbReference>
<feature type="binding site" evidence="10">
    <location>
        <begin position="89"/>
        <end position="91"/>
    </location>
    <ligand>
        <name>UDP-N-acetyl-alpha-D-galactosamine</name>
        <dbReference type="ChEBI" id="CHEBI:67138"/>
    </ligand>
</feature>
<evidence type="ECO:0000256" key="2">
    <source>
        <dbReference type="ARBA" id="ARBA00010413"/>
    </source>
</evidence>
<evidence type="ECO:0000256" key="7">
    <source>
        <dbReference type="ARBA" id="ARBA00022989"/>
    </source>
</evidence>
<protein>
    <recommendedName>
        <fullName evidence="14">ABO, alpha 1-3-N-acetylgalactosaminyltransferase and alpha 1-3-galactosyltransferase</fullName>
    </recommendedName>
</protein>
<reference evidence="12" key="1">
    <citation type="submission" date="2025-08" db="UniProtKB">
        <authorList>
            <consortium name="Ensembl"/>
        </authorList>
    </citation>
    <scope>IDENTIFICATION</scope>
</reference>
<dbReference type="GO" id="GO:0046872">
    <property type="term" value="F:metal ion binding"/>
    <property type="evidence" value="ECO:0007669"/>
    <property type="project" value="UniProtKB-KW"/>
</dbReference>